<organism evidence="2 3">
    <name type="scientific">Halovibrio salipaludis</name>
    <dbReference type="NCBI Taxonomy" id="2032626"/>
    <lineage>
        <taxon>Bacteria</taxon>
        <taxon>Pseudomonadati</taxon>
        <taxon>Pseudomonadota</taxon>
        <taxon>Gammaproteobacteria</taxon>
        <taxon>Oceanospirillales</taxon>
        <taxon>Halomonadaceae</taxon>
        <taxon>Halovibrio</taxon>
    </lineage>
</organism>
<dbReference type="InterPro" id="IPR039793">
    <property type="entry name" value="UROS/Hem4"/>
</dbReference>
<dbReference type="EMBL" id="NSKD01000001">
    <property type="protein sequence ID" value="PAU81916.1"/>
    <property type="molecule type" value="Genomic_DNA"/>
</dbReference>
<dbReference type="OrthoDB" id="5946419at2"/>
<dbReference type="SUPFAM" id="SSF69618">
    <property type="entry name" value="HemD-like"/>
    <property type="match status" value="1"/>
</dbReference>
<dbReference type="PANTHER" id="PTHR40082">
    <property type="entry name" value="BLR5956 PROTEIN"/>
    <property type="match status" value="1"/>
</dbReference>
<evidence type="ECO:0000313" key="2">
    <source>
        <dbReference type="EMBL" id="PAU81916.1"/>
    </source>
</evidence>
<dbReference type="RefSeq" id="WP_095616016.1">
    <property type="nucleotide sequence ID" value="NZ_NSKD01000001.1"/>
</dbReference>
<feature type="domain" description="Tetrapyrrole biosynthesis uroporphyrinogen III synthase" evidence="1">
    <location>
        <begin position="26"/>
        <end position="260"/>
    </location>
</feature>
<name>A0A2A2F8Y2_9GAMM</name>
<dbReference type="InterPro" id="IPR036108">
    <property type="entry name" value="4pyrrol_syn_uPrphyn_synt_sf"/>
</dbReference>
<dbReference type="GO" id="GO:0004852">
    <property type="term" value="F:uroporphyrinogen-III synthase activity"/>
    <property type="evidence" value="ECO:0007669"/>
    <property type="project" value="InterPro"/>
</dbReference>
<keyword evidence="3" id="KW-1185">Reference proteome</keyword>
<gene>
    <name evidence="2" type="ORF">CK501_01835</name>
</gene>
<dbReference type="Gene3D" id="3.40.50.10090">
    <property type="match status" value="2"/>
</dbReference>
<evidence type="ECO:0000259" key="1">
    <source>
        <dbReference type="Pfam" id="PF02602"/>
    </source>
</evidence>
<protein>
    <submittedName>
        <fullName evidence="2">Uroporphyrinogen III synthase HEM4</fullName>
    </submittedName>
</protein>
<sequence length="277" mass="30253">MADEALEGEPLAGLRIALPETRQLDVLAQMVERRGAETWRCPLVSILDTPDQEAVRAWLERFNAGAMDDLILLTGEGLRRLAAAAEREGCHEAFVTALSGVRKITRGPKPVNALRELGLKNDLTAEEATTEGVIASLREHDLQGHTVGVQLYGEEPNEKLTGFLRHQGADVDTVAPYVYADESNREQVEALAQGLVRGELDAIAFTSQAQVKRLMDVAKGIGIQPAVTEALNRLLVVAVGPIVADRLAQYSVGVDVMPEESWFMKPMVRALIERLAR</sequence>
<proteinExistence type="predicted"/>
<accession>A0A2A2F8Y2</accession>
<dbReference type="Pfam" id="PF02602">
    <property type="entry name" value="HEM4"/>
    <property type="match status" value="1"/>
</dbReference>
<dbReference type="CDD" id="cd06578">
    <property type="entry name" value="HemD"/>
    <property type="match status" value="1"/>
</dbReference>
<dbReference type="PANTHER" id="PTHR40082:SF1">
    <property type="entry name" value="BLR5956 PROTEIN"/>
    <property type="match status" value="1"/>
</dbReference>
<dbReference type="Proteomes" id="UP000218896">
    <property type="component" value="Unassembled WGS sequence"/>
</dbReference>
<dbReference type="AlphaFoldDB" id="A0A2A2F8Y2"/>
<dbReference type="GO" id="GO:0006780">
    <property type="term" value="P:uroporphyrinogen III biosynthetic process"/>
    <property type="evidence" value="ECO:0007669"/>
    <property type="project" value="InterPro"/>
</dbReference>
<reference evidence="2 3" key="1">
    <citation type="submission" date="2017-08" db="EMBL/GenBank/DDBJ databases">
        <title>Halovibrio sewagensis sp. nov., isolated from wastewater of high salinity.</title>
        <authorList>
            <person name="Dong X."/>
            <person name="Zhang G."/>
        </authorList>
    </citation>
    <scope>NUCLEOTIDE SEQUENCE [LARGE SCALE GENOMIC DNA]</scope>
    <source>
        <strain evidence="2 3">YL5-2</strain>
    </source>
</reference>
<comment type="caution">
    <text evidence="2">The sequence shown here is derived from an EMBL/GenBank/DDBJ whole genome shotgun (WGS) entry which is preliminary data.</text>
</comment>
<evidence type="ECO:0000313" key="3">
    <source>
        <dbReference type="Proteomes" id="UP000218896"/>
    </source>
</evidence>
<dbReference type="InterPro" id="IPR003754">
    <property type="entry name" value="4pyrrol_synth_uPrphyn_synth"/>
</dbReference>